<evidence type="ECO:0000256" key="6">
    <source>
        <dbReference type="PIRSR" id="PIRSR028757-1"/>
    </source>
</evidence>
<keyword evidence="5" id="KW-0720">Serine protease</keyword>
<proteinExistence type="inferred from homology"/>
<dbReference type="GO" id="GO:0006508">
    <property type="term" value="P:proteolysis"/>
    <property type="evidence" value="ECO:0007669"/>
    <property type="project" value="UniProtKB-KW"/>
</dbReference>
<sequence length="331" mass="36379">MKRKARPLHAGDVVAIVAPSGAVHRESLSRGIKILESWGFRVKVGSSVFNRYGYLAGTDEERARDFMTAWEDQEVKGVIAARGGYGAMRILPYLDFDMIRKNPKILLGFSDITALHLALWKETGLVTFHGPVAEVGEEGFLRYNERILRDVLLGTWPPGHLSLPHENGGEATANDVQRDTRDPDSREQGLRVLEPGEATGELVGGNLSLIASTIGTRWELDTRGKILFLEDVGEKPYRVDRMLCQLKLAGKLDDAAGFCLGDFTDCEPDPGRPSFQVEEVLAQYFRGCGKPCIAGLPAGHGELRATLPLGVLVRITTSPPSIEFLERALEK</sequence>
<dbReference type="InterPro" id="IPR003507">
    <property type="entry name" value="S66_fam"/>
</dbReference>
<evidence type="ECO:0000256" key="2">
    <source>
        <dbReference type="ARBA" id="ARBA00022645"/>
    </source>
</evidence>
<feature type="domain" description="LD-carboxypeptidase C-terminal" evidence="9">
    <location>
        <begin position="199"/>
        <end position="315"/>
    </location>
</feature>
<dbReference type="AlphaFoldDB" id="A0AAT9LB31"/>
<keyword evidence="3" id="KW-0645">Protease</keyword>
<dbReference type="PIRSF" id="PIRSF028757">
    <property type="entry name" value="LD-carboxypeptidase"/>
    <property type="match status" value="1"/>
</dbReference>
<dbReference type="Pfam" id="PF17676">
    <property type="entry name" value="Peptidase_S66C"/>
    <property type="match status" value="1"/>
</dbReference>
<dbReference type="Gene3D" id="3.50.30.60">
    <property type="entry name" value="LD-carboxypeptidase A C-terminal domain-like"/>
    <property type="match status" value="1"/>
</dbReference>
<evidence type="ECO:0000259" key="8">
    <source>
        <dbReference type="Pfam" id="PF02016"/>
    </source>
</evidence>
<reference evidence="10" key="2">
    <citation type="journal article" date="2023" name="Biology">
        <title>Prokaryotic Life Associated with Coal-Fire Gas Vents Revealed by Metagenomics.</title>
        <authorList>
            <person name="Kadnikov V.V."/>
            <person name="Mardanov A.V."/>
            <person name="Beletsky A.V."/>
            <person name="Karnachuk O.V."/>
            <person name="Ravin N.V."/>
        </authorList>
    </citation>
    <scope>NUCLEOTIDE SEQUENCE</scope>
    <source>
        <strain evidence="10">Bu02</strain>
    </source>
</reference>
<gene>
    <name evidence="10" type="ORF">IMF26_09505</name>
</gene>
<evidence type="ECO:0000259" key="9">
    <source>
        <dbReference type="Pfam" id="PF17676"/>
    </source>
</evidence>
<reference evidence="10" key="1">
    <citation type="submission" date="2020-10" db="EMBL/GenBank/DDBJ databases">
        <authorList>
            <person name="Kadnikov V."/>
            <person name="Beletsky A.V."/>
            <person name="Mardanov A.V."/>
            <person name="Karnachuk O.V."/>
            <person name="Ravin N.V."/>
        </authorList>
    </citation>
    <scope>NUCLEOTIDE SEQUENCE</scope>
    <source>
        <strain evidence="10">Bu02</strain>
    </source>
</reference>
<evidence type="ECO:0000256" key="1">
    <source>
        <dbReference type="ARBA" id="ARBA00010233"/>
    </source>
</evidence>
<dbReference type="Pfam" id="PF02016">
    <property type="entry name" value="Peptidase_S66"/>
    <property type="match status" value="1"/>
</dbReference>
<dbReference type="GO" id="GO:0004180">
    <property type="term" value="F:carboxypeptidase activity"/>
    <property type="evidence" value="ECO:0007669"/>
    <property type="project" value="UniProtKB-KW"/>
</dbReference>
<dbReference type="SUPFAM" id="SSF52317">
    <property type="entry name" value="Class I glutamine amidotransferase-like"/>
    <property type="match status" value="1"/>
</dbReference>
<feature type="active site" description="Charge relay system" evidence="6">
    <location>
        <position position="300"/>
    </location>
</feature>
<dbReference type="SUPFAM" id="SSF141986">
    <property type="entry name" value="LD-carboxypeptidase A C-terminal domain-like"/>
    <property type="match status" value="1"/>
</dbReference>
<accession>A0AAT9LB31</accession>
<dbReference type="EMBL" id="CP062796">
    <property type="protein sequence ID" value="QUL98254.1"/>
    <property type="molecule type" value="Genomic_DNA"/>
</dbReference>
<keyword evidence="2" id="KW-0121">Carboxypeptidase</keyword>
<feature type="active site" description="Charge relay system" evidence="6">
    <location>
        <position position="230"/>
    </location>
</feature>
<feature type="compositionally biased region" description="Basic and acidic residues" evidence="7">
    <location>
        <begin position="176"/>
        <end position="186"/>
    </location>
</feature>
<dbReference type="InterPro" id="IPR040449">
    <property type="entry name" value="Peptidase_S66_N"/>
</dbReference>
<dbReference type="InterPro" id="IPR027461">
    <property type="entry name" value="Carboxypeptidase_A_C_sf"/>
</dbReference>
<evidence type="ECO:0000256" key="3">
    <source>
        <dbReference type="ARBA" id="ARBA00022670"/>
    </source>
</evidence>
<feature type="region of interest" description="Disordered" evidence="7">
    <location>
        <begin position="162"/>
        <end position="186"/>
    </location>
</feature>
<comment type="similarity">
    <text evidence="1">Belongs to the peptidase S66 family.</text>
</comment>
<name>A0AAT9LB31_9FIRM</name>
<protein>
    <submittedName>
        <fullName evidence="10">LD-carboxypeptidase</fullName>
    </submittedName>
</protein>
<dbReference type="PANTHER" id="PTHR30237">
    <property type="entry name" value="MURAMOYLTETRAPEPTIDE CARBOXYPEPTIDASE"/>
    <property type="match status" value="1"/>
</dbReference>
<evidence type="ECO:0000256" key="4">
    <source>
        <dbReference type="ARBA" id="ARBA00022801"/>
    </source>
</evidence>
<organism evidence="10">
    <name type="scientific">Candidatus Fermentithermobacillus carboniphilus</name>
    <dbReference type="NCBI Taxonomy" id="3085328"/>
    <lineage>
        <taxon>Bacteria</taxon>
        <taxon>Bacillati</taxon>
        <taxon>Bacillota</taxon>
        <taxon>Candidatus Fermentithermobacillia</taxon>
        <taxon>Candidatus Fermentithermobacillales</taxon>
        <taxon>Candidatus Fermentithermobacillaceae</taxon>
        <taxon>Candidatus Fermentithermobacillus</taxon>
    </lineage>
</organism>
<keyword evidence="4" id="KW-0378">Hydrolase</keyword>
<feature type="active site" description="Nucleophile" evidence="6">
    <location>
        <position position="110"/>
    </location>
</feature>
<dbReference type="PANTHER" id="PTHR30237:SF2">
    <property type="entry name" value="MUREIN TETRAPEPTIDE CARBOXYPEPTIDASE"/>
    <property type="match status" value="1"/>
</dbReference>
<dbReference type="InterPro" id="IPR027478">
    <property type="entry name" value="LdcA_N"/>
</dbReference>
<dbReference type="Gene3D" id="3.40.50.10740">
    <property type="entry name" value="Class I glutamine amidotransferase-like"/>
    <property type="match status" value="1"/>
</dbReference>
<evidence type="ECO:0000256" key="7">
    <source>
        <dbReference type="SAM" id="MobiDB-lite"/>
    </source>
</evidence>
<dbReference type="KEGG" id="fcz:IMF26_09505"/>
<evidence type="ECO:0000256" key="5">
    <source>
        <dbReference type="ARBA" id="ARBA00022825"/>
    </source>
</evidence>
<dbReference type="GO" id="GO:0008236">
    <property type="term" value="F:serine-type peptidase activity"/>
    <property type="evidence" value="ECO:0007669"/>
    <property type="project" value="UniProtKB-KW"/>
</dbReference>
<dbReference type="InterPro" id="IPR040921">
    <property type="entry name" value="Peptidase_S66C"/>
</dbReference>
<evidence type="ECO:0000313" key="10">
    <source>
        <dbReference type="EMBL" id="QUL98254.1"/>
    </source>
</evidence>
<feature type="domain" description="LD-carboxypeptidase N-terminal" evidence="8">
    <location>
        <begin position="14"/>
        <end position="130"/>
    </location>
</feature>
<dbReference type="CDD" id="cd07025">
    <property type="entry name" value="Peptidase_S66"/>
    <property type="match status" value="1"/>
</dbReference>
<dbReference type="InterPro" id="IPR029062">
    <property type="entry name" value="Class_I_gatase-like"/>
</dbReference>